<dbReference type="Pfam" id="PF10357">
    <property type="entry name" value="WH_KIN17"/>
    <property type="match status" value="1"/>
</dbReference>
<dbReference type="OrthoDB" id="10266249at2759"/>
<proteinExistence type="predicted"/>
<dbReference type="PROSITE" id="PS00028">
    <property type="entry name" value="ZINC_FINGER_C2H2_1"/>
    <property type="match status" value="1"/>
</dbReference>
<dbReference type="GO" id="GO:0003690">
    <property type="term" value="F:double-stranded DNA binding"/>
    <property type="evidence" value="ECO:0007669"/>
    <property type="project" value="TreeGrafter"/>
</dbReference>
<dbReference type="AlphaFoldDB" id="A0A0A8L0U4"/>
<feature type="domain" description="C2H2-type" evidence="1">
    <location>
        <begin position="28"/>
        <end position="50"/>
    </location>
</feature>
<dbReference type="GO" id="GO:0005634">
    <property type="term" value="C:nucleus"/>
    <property type="evidence" value="ECO:0007669"/>
    <property type="project" value="TreeGrafter"/>
</dbReference>
<organism evidence="2 3">
    <name type="scientific">Kluyveromyces dobzhanskii CBS 2104</name>
    <dbReference type="NCBI Taxonomy" id="1427455"/>
    <lineage>
        <taxon>Eukaryota</taxon>
        <taxon>Fungi</taxon>
        <taxon>Dikarya</taxon>
        <taxon>Ascomycota</taxon>
        <taxon>Saccharomycotina</taxon>
        <taxon>Saccharomycetes</taxon>
        <taxon>Saccharomycetales</taxon>
        <taxon>Saccharomycetaceae</taxon>
        <taxon>Kluyveromyces</taxon>
    </lineage>
</organism>
<dbReference type="SUPFAM" id="SSF57667">
    <property type="entry name" value="beta-beta-alpha zinc fingers"/>
    <property type="match status" value="1"/>
</dbReference>
<dbReference type="InterPro" id="IPR056767">
    <property type="entry name" value="C2H2-Znf_KIN17"/>
</dbReference>
<dbReference type="EMBL" id="CCBQ010000004">
    <property type="protein sequence ID" value="CDO91871.1"/>
    <property type="molecule type" value="Genomic_DNA"/>
</dbReference>
<evidence type="ECO:0000259" key="1">
    <source>
        <dbReference type="PROSITE" id="PS00028"/>
    </source>
</evidence>
<evidence type="ECO:0000313" key="3">
    <source>
        <dbReference type="Proteomes" id="UP000031516"/>
    </source>
</evidence>
<dbReference type="InterPro" id="IPR013087">
    <property type="entry name" value="Znf_C2H2_type"/>
</dbReference>
<dbReference type="InterPro" id="IPR019447">
    <property type="entry name" value="DNA/RNA-bd_Kin17_WH-like_dom"/>
</dbReference>
<keyword evidence="3" id="KW-1185">Reference proteome</keyword>
<dbReference type="SMART" id="SM01253">
    <property type="entry name" value="Kin17_mid"/>
    <property type="match status" value="1"/>
</dbReference>
<dbReference type="InterPro" id="IPR036236">
    <property type="entry name" value="Znf_C2H2_sf"/>
</dbReference>
<dbReference type="GO" id="GO:0006260">
    <property type="term" value="P:DNA replication"/>
    <property type="evidence" value="ECO:0007669"/>
    <property type="project" value="TreeGrafter"/>
</dbReference>
<dbReference type="PANTHER" id="PTHR12805:SF0">
    <property type="entry name" value="DNA_RNA-BINDING PROTEIN KIN17"/>
    <property type="match status" value="1"/>
</dbReference>
<name>A0A0A8L0U4_9SACH</name>
<reference evidence="2 3" key="1">
    <citation type="submission" date="2014-03" db="EMBL/GenBank/DDBJ databases">
        <title>The genome of Kluyveromyces dobzhanskii.</title>
        <authorList>
            <person name="Nystedt B."/>
            <person name="Astrom S."/>
        </authorList>
    </citation>
    <scope>NUCLEOTIDE SEQUENCE [LARGE SCALE GENOMIC DNA]</scope>
    <source>
        <strain evidence="2 3">CBS 2104</strain>
    </source>
</reference>
<accession>A0A0A8L0U4</accession>
<dbReference type="InterPro" id="IPR037321">
    <property type="entry name" value="KIN17-like"/>
</dbReference>
<dbReference type="Proteomes" id="UP000031516">
    <property type="component" value="Unassembled WGS sequence"/>
</dbReference>
<dbReference type="InterPro" id="IPR038254">
    <property type="entry name" value="KIN17_WH-like_sf"/>
</dbReference>
<dbReference type="PANTHER" id="PTHR12805">
    <property type="entry name" value="KIN17 KIN, ANTIGENIC DETERMINANT OF RECA PROTEIN HOMOLOG"/>
    <property type="match status" value="1"/>
</dbReference>
<comment type="caution">
    <text evidence="2">The sequence shown here is derived from an EMBL/GenBank/DDBJ whole genome shotgun (WGS) entry which is preliminary data.</text>
</comment>
<dbReference type="Gene3D" id="1.10.10.2030">
    <property type="entry name" value="DNA/RNA-binding protein Kin17, conserved domain"/>
    <property type="match status" value="1"/>
</dbReference>
<gene>
    <name evidence="2" type="ORF">KLDO_g203</name>
</gene>
<protein>
    <submittedName>
        <fullName evidence="2">WGS project CCBQ000000000 data, contig 00107</fullName>
    </submittedName>
</protein>
<evidence type="ECO:0000313" key="2">
    <source>
        <dbReference type="EMBL" id="CDO91871.1"/>
    </source>
</evidence>
<sequence length="239" mass="27510">MGSGEVGSASFLNKQMKMRGLQKLRFYCQICQKQCRDENGFKSHSRSPSHLSKLSNVTHQDIEQYTQQFEKNFLQLLRLMHGEKKVEANKFYNEFIQEKDHVHMNATRFTSLAKFVQYLAQNGKVRIHGIEEITSDTDPGQFMISYIDTSSDNLIRKKQIESLKQGERSEHEIKLKLLKKQIENAKLGEVSESQDDSGEEVVAEVDAIRQPLNLSVLTTSKVSKKTPKKKLKNVFKSKK</sequence>
<dbReference type="GO" id="GO:0006974">
    <property type="term" value="P:DNA damage response"/>
    <property type="evidence" value="ECO:0007669"/>
    <property type="project" value="TreeGrafter"/>
</dbReference>
<dbReference type="Pfam" id="PF25095">
    <property type="entry name" value="C2H2-zf_KIN17"/>
    <property type="match status" value="1"/>
</dbReference>